<feature type="compositionally biased region" description="Basic and acidic residues" evidence="1">
    <location>
        <begin position="266"/>
        <end position="279"/>
    </location>
</feature>
<dbReference type="RefSeq" id="WP_271470249.1">
    <property type="nucleotide sequence ID" value="NZ_JANEWF010000003.1"/>
</dbReference>
<protein>
    <recommendedName>
        <fullName evidence="5">TspB protein</fullName>
    </recommendedName>
</protein>
<keyword evidence="4" id="KW-1185">Reference proteome</keyword>
<feature type="compositionally biased region" description="Low complexity" evidence="1">
    <location>
        <begin position="133"/>
        <end position="144"/>
    </location>
</feature>
<sequence length="422" mass="43896">MVSTDTRWNPPAEGISWVRIGRYGDSCPTGTEYNPVTGVCEGPQPDPCESSIGQSLSHEHRMGEYTGGGAIGGRTDPPGVVCQGSCQYAWDSAGPTNVYRFVDGTPNGVFGLFAYKGNGVSCSEEDSPSKGPSSLEAQSKSESSCTDKVTDGEGRVLMTCQTSVEYTNPGSCDRGQVDVGSGLQDVCIPKSPSPSQQKTETEKDITEVTNPDGSKTTTTSETTTTTNCSGTKACTTSVTNNTSVSHTNADGTKGSESSTCTGPGCKDSDGKSQEDKAKEEEEQEEGESSASGLQCEQAIACEGDAIQCAILQQEKEQKCAAEELNDFAGHKGEIEGFLAEADPGNPESPQVQVPSFIQSGARWLPSNSCPADKTVNLRSGGGKTLAFSYEPLCAAASDLSYVFVALAGIAAALYVGRAFGGA</sequence>
<keyword evidence="2" id="KW-0472">Membrane</keyword>
<feature type="region of interest" description="Disordered" evidence="1">
    <location>
        <begin position="121"/>
        <end position="149"/>
    </location>
</feature>
<evidence type="ECO:0000256" key="1">
    <source>
        <dbReference type="SAM" id="MobiDB-lite"/>
    </source>
</evidence>
<proteinExistence type="predicted"/>
<accession>A0ABT4Y1G5</accession>
<feature type="region of interest" description="Disordered" evidence="1">
    <location>
        <begin position="183"/>
        <end position="292"/>
    </location>
</feature>
<feature type="transmembrane region" description="Helical" evidence="2">
    <location>
        <begin position="399"/>
        <end position="416"/>
    </location>
</feature>
<reference evidence="3 4" key="1">
    <citation type="submission" date="2022-07" db="EMBL/GenBank/DDBJ databases">
        <title>Genome Analysis of Selected Gammaproteobacteria from Nigerian Food snails.</title>
        <authorList>
            <person name="Okafor A.C."/>
        </authorList>
    </citation>
    <scope>NUCLEOTIDE SEQUENCE [LARGE SCALE GENOMIC DNA]</scope>
    <source>
        <strain evidence="3 4">Awg 2</strain>
    </source>
</reference>
<evidence type="ECO:0000313" key="3">
    <source>
        <dbReference type="EMBL" id="MDA8482621.1"/>
    </source>
</evidence>
<evidence type="ECO:0000256" key="2">
    <source>
        <dbReference type="SAM" id="Phobius"/>
    </source>
</evidence>
<evidence type="ECO:0000313" key="4">
    <source>
        <dbReference type="Proteomes" id="UP001211689"/>
    </source>
</evidence>
<dbReference type="EMBL" id="JANEWF010000003">
    <property type="protein sequence ID" value="MDA8482621.1"/>
    <property type="molecule type" value="Genomic_DNA"/>
</dbReference>
<name>A0ABT4Y1G5_METRE</name>
<gene>
    <name evidence="3" type="ORF">NNO07_06030</name>
</gene>
<organism evidence="3 4">
    <name type="scientific">Metapseudomonas resinovorans</name>
    <name type="common">Pseudomonas resinovorans</name>
    <dbReference type="NCBI Taxonomy" id="53412"/>
    <lineage>
        <taxon>Bacteria</taxon>
        <taxon>Pseudomonadati</taxon>
        <taxon>Pseudomonadota</taxon>
        <taxon>Gammaproteobacteria</taxon>
        <taxon>Pseudomonadales</taxon>
        <taxon>Pseudomonadaceae</taxon>
        <taxon>Metapseudomonas</taxon>
    </lineage>
</organism>
<keyword evidence="2" id="KW-1133">Transmembrane helix</keyword>
<dbReference type="Proteomes" id="UP001211689">
    <property type="component" value="Unassembled WGS sequence"/>
</dbReference>
<evidence type="ECO:0008006" key="5">
    <source>
        <dbReference type="Google" id="ProtNLM"/>
    </source>
</evidence>
<feature type="compositionally biased region" description="Low complexity" evidence="1">
    <location>
        <begin position="213"/>
        <end position="248"/>
    </location>
</feature>
<keyword evidence="2" id="KW-0812">Transmembrane</keyword>
<comment type="caution">
    <text evidence="3">The sequence shown here is derived from an EMBL/GenBank/DDBJ whole genome shotgun (WGS) entry which is preliminary data.</text>
</comment>
<dbReference type="NCBIfam" id="NF041109">
    <property type="entry name" value="VF_TspB_C_term"/>
    <property type="match status" value="1"/>
</dbReference>